<name>A0AAE6C8C0_9BRAD</name>
<evidence type="ECO:0000313" key="8">
    <source>
        <dbReference type="Proteomes" id="UP000288972"/>
    </source>
</evidence>
<keyword evidence="4" id="KW-0456">Lyase</keyword>
<evidence type="ECO:0000313" key="7">
    <source>
        <dbReference type="EMBL" id="QAU46346.1"/>
    </source>
</evidence>
<proteinExistence type="inferred from homology"/>
<evidence type="ECO:0000256" key="5">
    <source>
        <dbReference type="SAM" id="MobiDB-lite"/>
    </source>
</evidence>
<evidence type="ECO:0000256" key="4">
    <source>
        <dbReference type="ARBA" id="ARBA00023239"/>
    </source>
</evidence>
<evidence type="ECO:0000256" key="3">
    <source>
        <dbReference type="ARBA" id="ARBA00022833"/>
    </source>
</evidence>
<organism evidence="7 8">
    <name type="scientific">Bradyrhizobium guangzhouense</name>
    <dbReference type="NCBI Taxonomy" id="1325095"/>
    <lineage>
        <taxon>Bacteria</taxon>
        <taxon>Pseudomonadati</taxon>
        <taxon>Pseudomonadota</taxon>
        <taxon>Alphaproteobacteria</taxon>
        <taxon>Hyphomicrobiales</taxon>
        <taxon>Nitrobacteraceae</taxon>
        <taxon>Bradyrhizobium</taxon>
    </lineage>
</organism>
<feature type="region of interest" description="Disordered" evidence="5">
    <location>
        <begin position="1"/>
        <end position="21"/>
    </location>
</feature>
<dbReference type="InterPro" id="IPR006913">
    <property type="entry name" value="CENP-V/GFA"/>
</dbReference>
<reference evidence="7 8" key="1">
    <citation type="submission" date="2018-06" db="EMBL/GenBank/DDBJ databases">
        <title>Comparative genomics of rhizobia nodulating Arachis hypogaea in China.</title>
        <authorList>
            <person name="Li Y."/>
        </authorList>
    </citation>
    <scope>NUCLEOTIDE SEQUENCE [LARGE SCALE GENOMIC DNA]</scope>
    <source>
        <strain evidence="7 8">CCBAU 51670</strain>
    </source>
</reference>
<dbReference type="InterPro" id="IPR011057">
    <property type="entry name" value="Mss4-like_sf"/>
</dbReference>
<evidence type="ECO:0000256" key="2">
    <source>
        <dbReference type="ARBA" id="ARBA00022723"/>
    </source>
</evidence>
<dbReference type="Gene3D" id="3.90.1590.10">
    <property type="entry name" value="glutathione-dependent formaldehyde- activating enzyme (gfa)"/>
    <property type="match status" value="1"/>
</dbReference>
<keyword evidence="2" id="KW-0479">Metal-binding</keyword>
<dbReference type="Proteomes" id="UP000288972">
    <property type="component" value="Chromosome"/>
</dbReference>
<evidence type="ECO:0000256" key="1">
    <source>
        <dbReference type="ARBA" id="ARBA00005495"/>
    </source>
</evidence>
<dbReference type="PANTHER" id="PTHR33337">
    <property type="entry name" value="GFA DOMAIN-CONTAINING PROTEIN"/>
    <property type="match status" value="1"/>
</dbReference>
<gene>
    <name evidence="7" type="ORF">XH91_13890</name>
</gene>
<dbReference type="KEGG" id="bgz:XH91_13890"/>
<evidence type="ECO:0000259" key="6">
    <source>
        <dbReference type="PROSITE" id="PS51891"/>
    </source>
</evidence>
<accession>A0AAE6C8C0</accession>
<dbReference type="SUPFAM" id="SSF51316">
    <property type="entry name" value="Mss4-like"/>
    <property type="match status" value="1"/>
</dbReference>
<comment type="similarity">
    <text evidence="1">Belongs to the Gfa family.</text>
</comment>
<feature type="domain" description="CENP-V/GFA" evidence="6">
    <location>
        <begin position="35"/>
        <end position="145"/>
    </location>
</feature>
<dbReference type="PROSITE" id="PS51891">
    <property type="entry name" value="CENP_V_GFA"/>
    <property type="match status" value="1"/>
</dbReference>
<sequence length="172" mass="18349">MSCRRVLSTPETVRPSSPRPDTHIKTIDEGGESMIDARCSCGALALSLPGPTKLVAACHCLECQRRTGAPFGVGAFYPVEAVKISGAPKEYARAGESGGKVRCYFCPECGSTVFWRPDKFPAMIGVAVGAIADPNFPAPSKSVFERSKHAWVDITGKDVEHLQHGSIPKTSS</sequence>
<dbReference type="Pfam" id="PF04828">
    <property type="entry name" value="GFA"/>
    <property type="match status" value="1"/>
</dbReference>
<dbReference type="GO" id="GO:0016846">
    <property type="term" value="F:carbon-sulfur lyase activity"/>
    <property type="evidence" value="ECO:0007669"/>
    <property type="project" value="InterPro"/>
</dbReference>
<keyword evidence="3" id="KW-0862">Zinc</keyword>
<dbReference type="PANTHER" id="PTHR33337:SF40">
    <property type="entry name" value="CENP-V_GFA DOMAIN-CONTAINING PROTEIN-RELATED"/>
    <property type="match status" value="1"/>
</dbReference>
<protein>
    <submittedName>
        <fullName evidence="7">Aldehyde-activating protein</fullName>
    </submittedName>
</protein>
<dbReference type="AlphaFoldDB" id="A0AAE6C8C0"/>
<dbReference type="GO" id="GO:0046872">
    <property type="term" value="F:metal ion binding"/>
    <property type="evidence" value="ECO:0007669"/>
    <property type="project" value="UniProtKB-KW"/>
</dbReference>
<dbReference type="EMBL" id="CP030053">
    <property type="protein sequence ID" value="QAU46346.1"/>
    <property type="molecule type" value="Genomic_DNA"/>
</dbReference>